<dbReference type="WBParaSite" id="GPUH_0002401201-mRNA-1">
    <property type="protein sequence ID" value="GPUH_0002401201-mRNA-1"/>
    <property type="gene ID" value="GPUH_0002401201"/>
</dbReference>
<feature type="domain" description="C-type lectin" evidence="1">
    <location>
        <begin position="1"/>
        <end position="89"/>
    </location>
</feature>
<name>A0A183ESP1_9BILA</name>
<sequence>MLSDSNIEIMKILDQFKAKFESYWIGLKKNADNEWEWIDGTKPTTLRWRITQPDLCCGFGVTCTLVNYVGTDGYWDDAGCEYIWNLIGQGYACKKNATAVI</sequence>
<dbReference type="Proteomes" id="UP000271098">
    <property type="component" value="Unassembled WGS sequence"/>
</dbReference>
<protein>
    <submittedName>
        <fullName evidence="4">C-type lectin domain-containing protein</fullName>
    </submittedName>
</protein>
<evidence type="ECO:0000313" key="3">
    <source>
        <dbReference type="Proteomes" id="UP000271098"/>
    </source>
</evidence>
<dbReference type="AlphaFoldDB" id="A0A183ESP1"/>
<reference evidence="4" key="1">
    <citation type="submission" date="2016-06" db="UniProtKB">
        <authorList>
            <consortium name="WormBaseParasite"/>
        </authorList>
    </citation>
    <scope>IDENTIFICATION</scope>
</reference>
<dbReference type="Pfam" id="PF00059">
    <property type="entry name" value="Lectin_C"/>
    <property type="match status" value="1"/>
</dbReference>
<dbReference type="EMBL" id="UYRT01099612">
    <property type="protein sequence ID" value="VDN42232.1"/>
    <property type="molecule type" value="Genomic_DNA"/>
</dbReference>
<evidence type="ECO:0000313" key="4">
    <source>
        <dbReference type="WBParaSite" id="GPUH_0002401201-mRNA-1"/>
    </source>
</evidence>
<accession>A0A183ESP1</accession>
<dbReference type="Gene3D" id="3.10.100.10">
    <property type="entry name" value="Mannose-Binding Protein A, subunit A"/>
    <property type="match status" value="1"/>
</dbReference>
<dbReference type="InterPro" id="IPR016187">
    <property type="entry name" value="CTDL_fold"/>
</dbReference>
<dbReference type="InterPro" id="IPR001304">
    <property type="entry name" value="C-type_lectin-like"/>
</dbReference>
<keyword evidence="3" id="KW-1185">Reference proteome</keyword>
<evidence type="ECO:0000313" key="2">
    <source>
        <dbReference type="EMBL" id="VDN42232.1"/>
    </source>
</evidence>
<dbReference type="OrthoDB" id="441660at2759"/>
<gene>
    <name evidence="2" type="ORF">GPUH_LOCUS23982</name>
</gene>
<evidence type="ECO:0000259" key="1">
    <source>
        <dbReference type="PROSITE" id="PS50041"/>
    </source>
</evidence>
<dbReference type="SUPFAM" id="SSF56436">
    <property type="entry name" value="C-type lectin-like"/>
    <property type="match status" value="1"/>
</dbReference>
<dbReference type="InterPro" id="IPR016186">
    <property type="entry name" value="C-type_lectin-like/link_sf"/>
</dbReference>
<organism evidence="4">
    <name type="scientific">Gongylonema pulchrum</name>
    <dbReference type="NCBI Taxonomy" id="637853"/>
    <lineage>
        <taxon>Eukaryota</taxon>
        <taxon>Metazoa</taxon>
        <taxon>Ecdysozoa</taxon>
        <taxon>Nematoda</taxon>
        <taxon>Chromadorea</taxon>
        <taxon>Rhabditida</taxon>
        <taxon>Spirurina</taxon>
        <taxon>Spiruromorpha</taxon>
        <taxon>Spiruroidea</taxon>
        <taxon>Gongylonematidae</taxon>
        <taxon>Gongylonema</taxon>
    </lineage>
</organism>
<dbReference type="PROSITE" id="PS50041">
    <property type="entry name" value="C_TYPE_LECTIN_2"/>
    <property type="match status" value="1"/>
</dbReference>
<proteinExistence type="predicted"/>
<reference evidence="2 3" key="2">
    <citation type="submission" date="2018-11" db="EMBL/GenBank/DDBJ databases">
        <authorList>
            <consortium name="Pathogen Informatics"/>
        </authorList>
    </citation>
    <scope>NUCLEOTIDE SEQUENCE [LARGE SCALE GENOMIC DNA]</scope>
</reference>